<evidence type="ECO:0000313" key="1">
    <source>
        <dbReference type="EMBL" id="KAG8461219.1"/>
    </source>
</evidence>
<name>A0A8J5XBQ7_DIALT</name>
<dbReference type="Proteomes" id="UP000751190">
    <property type="component" value="Unassembled WGS sequence"/>
</dbReference>
<keyword evidence="2" id="KW-1185">Reference proteome</keyword>
<gene>
    <name evidence="1" type="ORF">KFE25_002408</name>
</gene>
<reference evidence="1" key="1">
    <citation type="submission" date="2021-05" db="EMBL/GenBank/DDBJ databases">
        <title>The genome of the haptophyte Pavlova lutheri (Diacronema luteri, Pavlovales) - a model for lipid biosynthesis in eukaryotic algae.</title>
        <authorList>
            <person name="Hulatt C.J."/>
            <person name="Posewitz M.C."/>
        </authorList>
    </citation>
    <scope>NUCLEOTIDE SEQUENCE</scope>
    <source>
        <strain evidence="1">NIVA-4/92</strain>
    </source>
</reference>
<sequence length="188" mass="20740">MRLCGAPAGVLAARARAWADGDNALALNATRSLLLAALATVGRERSLRAVLDAPRKLLDVGVTVAGAASIFLSPLVMRDLGLEPNMDDDGDSVRTLWLSRVWELRELLNLRALRHVSAAGFALTDDEHSALEAIRAYPRWRLLVERILSVWRGKVARNRTALRTLRAIKFDLIRSSRTGKSRAHACQR</sequence>
<evidence type="ECO:0000313" key="2">
    <source>
        <dbReference type="Proteomes" id="UP000751190"/>
    </source>
</evidence>
<organism evidence="1 2">
    <name type="scientific">Diacronema lutheri</name>
    <name type="common">Unicellular marine alga</name>
    <name type="synonym">Monochrysis lutheri</name>
    <dbReference type="NCBI Taxonomy" id="2081491"/>
    <lineage>
        <taxon>Eukaryota</taxon>
        <taxon>Haptista</taxon>
        <taxon>Haptophyta</taxon>
        <taxon>Pavlovophyceae</taxon>
        <taxon>Pavlovales</taxon>
        <taxon>Pavlovaceae</taxon>
        <taxon>Diacronema</taxon>
    </lineage>
</organism>
<accession>A0A8J5XBQ7</accession>
<dbReference type="AlphaFoldDB" id="A0A8J5XBQ7"/>
<proteinExistence type="predicted"/>
<comment type="caution">
    <text evidence="1">The sequence shown here is derived from an EMBL/GenBank/DDBJ whole genome shotgun (WGS) entry which is preliminary data.</text>
</comment>
<dbReference type="OrthoDB" id="412553at2759"/>
<protein>
    <submittedName>
        <fullName evidence="1">Uncharacterized protein</fullName>
    </submittedName>
</protein>
<dbReference type="EMBL" id="JAGTXO010000027">
    <property type="protein sequence ID" value="KAG8461219.1"/>
    <property type="molecule type" value="Genomic_DNA"/>
</dbReference>